<evidence type="ECO:0000313" key="3">
    <source>
        <dbReference type="EMBL" id="KAF7187037.1"/>
    </source>
</evidence>
<dbReference type="Pfam" id="PF00172">
    <property type="entry name" value="Zn_clus"/>
    <property type="match status" value="1"/>
</dbReference>
<dbReference type="OrthoDB" id="3632729at2759"/>
<dbReference type="PROSITE" id="PS00463">
    <property type="entry name" value="ZN2_CY6_FUNGAL_1"/>
    <property type="match status" value="1"/>
</dbReference>
<dbReference type="Gene3D" id="4.10.240.10">
    <property type="entry name" value="Zn(2)-C6 fungal-type DNA-binding domain"/>
    <property type="match status" value="1"/>
</dbReference>
<dbReference type="SUPFAM" id="SSF57701">
    <property type="entry name" value="Zn2/Cys6 DNA-binding domain"/>
    <property type="match status" value="1"/>
</dbReference>
<keyword evidence="1" id="KW-0539">Nucleus</keyword>
<name>A0A8H6RAP9_9PEZI</name>
<dbReference type="GO" id="GO:0000981">
    <property type="term" value="F:DNA-binding transcription factor activity, RNA polymerase II-specific"/>
    <property type="evidence" value="ECO:0007669"/>
    <property type="project" value="InterPro"/>
</dbReference>
<dbReference type="InterPro" id="IPR053178">
    <property type="entry name" value="Osmoadaptation_assoc"/>
</dbReference>
<feature type="domain" description="Zn(2)-C6 fungal-type" evidence="2">
    <location>
        <begin position="10"/>
        <end position="38"/>
    </location>
</feature>
<dbReference type="Proteomes" id="UP000660729">
    <property type="component" value="Unassembled WGS sequence"/>
</dbReference>
<evidence type="ECO:0000259" key="2">
    <source>
        <dbReference type="PROSITE" id="PS50048"/>
    </source>
</evidence>
<dbReference type="SMART" id="SM00066">
    <property type="entry name" value="GAL4"/>
    <property type="match status" value="1"/>
</dbReference>
<dbReference type="EMBL" id="JABCIY010000241">
    <property type="protein sequence ID" value="KAF7187037.1"/>
    <property type="molecule type" value="Genomic_DNA"/>
</dbReference>
<dbReference type="InterPro" id="IPR036864">
    <property type="entry name" value="Zn2-C6_fun-type_DNA-bd_sf"/>
</dbReference>
<gene>
    <name evidence="3" type="ORF">HII31_11646</name>
</gene>
<dbReference type="AlphaFoldDB" id="A0A8H6RAP9"/>
<sequence>MSTTNKERTSCTLCHDRKVKCDRQRPGCQKCKSYGVDCPGYDQPKKREVKIVPWKGAERKWRHAGKQTTSVQKGASKQICQPDPQARVSVQDMYRLQILTNFLDLQLKGDQLVVFHNSDLASMPGNDLSTPFLAAALDTLCFVGLGTAHDDQNLLEEARVRYGNAIGMLSTELRHRKPSTSQFRPVATTMMVLRICEMFQAFTIEGGESGRSQGWDLHLDAVQRYMRACGPAKDLIQSDFDWKLFQNIRFCSLYLSMAKRTHSLFEEPEWLELSRERSKSDPAVALYDIRARVPGLLARCDKLMENETLYTSDLTSLYNDLYALRCDFGSWTISFGGTLGFDTLPQDLNLPKDAFADGQDEICYTFTDSNHASLRTSCWMMSLAVEGTILRLLYAYEDHVATASAPFIRPEIERAAYETATNLCRSVYWCCQPSIAQSPYVGNFILKFAKAYFDLVGLTNESNWCDAMAYAVHTQTQSNHEAAGQKSLLSALSQRPAGDDRFLSGVWLGRNPCQIFIDIAV</sequence>
<dbReference type="InterPro" id="IPR001138">
    <property type="entry name" value="Zn2Cys6_DnaBD"/>
</dbReference>
<accession>A0A8H6RAP9</accession>
<evidence type="ECO:0000313" key="4">
    <source>
        <dbReference type="Proteomes" id="UP000660729"/>
    </source>
</evidence>
<dbReference type="PANTHER" id="PTHR38111:SF2">
    <property type="entry name" value="FINGER DOMAIN PROTEIN, PUTATIVE (AFU_ORTHOLOGUE AFUA_1G01560)-RELATED"/>
    <property type="match status" value="1"/>
</dbReference>
<dbReference type="GO" id="GO:0008270">
    <property type="term" value="F:zinc ion binding"/>
    <property type="evidence" value="ECO:0007669"/>
    <property type="project" value="InterPro"/>
</dbReference>
<evidence type="ECO:0000256" key="1">
    <source>
        <dbReference type="ARBA" id="ARBA00023242"/>
    </source>
</evidence>
<organism evidence="3 4">
    <name type="scientific">Pseudocercospora fuligena</name>
    <dbReference type="NCBI Taxonomy" id="685502"/>
    <lineage>
        <taxon>Eukaryota</taxon>
        <taxon>Fungi</taxon>
        <taxon>Dikarya</taxon>
        <taxon>Ascomycota</taxon>
        <taxon>Pezizomycotina</taxon>
        <taxon>Dothideomycetes</taxon>
        <taxon>Dothideomycetidae</taxon>
        <taxon>Mycosphaerellales</taxon>
        <taxon>Mycosphaerellaceae</taxon>
        <taxon>Pseudocercospora</taxon>
    </lineage>
</organism>
<proteinExistence type="predicted"/>
<reference evidence="3" key="1">
    <citation type="submission" date="2020-04" db="EMBL/GenBank/DDBJ databases">
        <title>Draft genome resource of the tomato pathogen Pseudocercospora fuligena.</title>
        <authorList>
            <person name="Zaccaron A."/>
        </authorList>
    </citation>
    <scope>NUCLEOTIDE SEQUENCE</scope>
    <source>
        <strain evidence="3">PF001</strain>
    </source>
</reference>
<dbReference type="CDD" id="cd00067">
    <property type="entry name" value="GAL4"/>
    <property type="match status" value="1"/>
</dbReference>
<keyword evidence="4" id="KW-1185">Reference proteome</keyword>
<comment type="caution">
    <text evidence="3">The sequence shown here is derived from an EMBL/GenBank/DDBJ whole genome shotgun (WGS) entry which is preliminary data.</text>
</comment>
<dbReference type="PANTHER" id="PTHR38111">
    <property type="entry name" value="ZN(2)-C6 FUNGAL-TYPE DOMAIN-CONTAINING PROTEIN-RELATED"/>
    <property type="match status" value="1"/>
</dbReference>
<protein>
    <submittedName>
        <fullName evidence="3">Beauvericin cluster-specific repressor BEA4</fullName>
    </submittedName>
</protein>
<dbReference type="PROSITE" id="PS50048">
    <property type="entry name" value="ZN2_CY6_FUNGAL_2"/>
    <property type="match status" value="1"/>
</dbReference>